<reference evidence="3" key="2">
    <citation type="submission" date="2016-05" db="EMBL/GenBank/DDBJ databases">
        <title>Comparative analysis highlights variable genome content of wheat rusts and divergence of the mating loci.</title>
        <authorList>
            <person name="Cuomo C.A."/>
            <person name="Bakkeren G."/>
            <person name="Szabo L."/>
            <person name="Khalil H."/>
            <person name="Joly D."/>
            <person name="Goldberg J."/>
            <person name="Young S."/>
            <person name="Zeng Q."/>
            <person name="Fellers J."/>
        </authorList>
    </citation>
    <scope>NUCLEOTIDE SEQUENCE [LARGE SCALE GENOMIC DNA]</scope>
    <source>
        <strain evidence="3">1-1 BBBD Race 1</strain>
    </source>
</reference>
<reference evidence="3" key="1">
    <citation type="submission" date="2009-11" db="EMBL/GenBank/DDBJ databases">
        <authorList>
            <consortium name="The Broad Institute Genome Sequencing Platform"/>
            <person name="Ward D."/>
            <person name="Feldgarden M."/>
            <person name="Earl A."/>
            <person name="Young S.K."/>
            <person name="Zeng Q."/>
            <person name="Koehrsen M."/>
            <person name="Alvarado L."/>
            <person name="Berlin A."/>
            <person name="Bochicchio J."/>
            <person name="Borenstein D."/>
            <person name="Chapman S.B."/>
            <person name="Chen Z."/>
            <person name="Engels R."/>
            <person name="Freedman E."/>
            <person name="Gellesch M."/>
            <person name="Goldberg J."/>
            <person name="Griggs A."/>
            <person name="Gujja S."/>
            <person name="Heilman E."/>
            <person name="Heiman D."/>
            <person name="Hepburn T."/>
            <person name="Howarth C."/>
            <person name="Jen D."/>
            <person name="Larson L."/>
            <person name="Lewis B."/>
            <person name="Mehta T."/>
            <person name="Park D."/>
            <person name="Pearson M."/>
            <person name="Roberts A."/>
            <person name="Saif S."/>
            <person name="Shea T."/>
            <person name="Shenoy N."/>
            <person name="Sisk P."/>
            <person name="Stolte C."/>
            <person name="Sykes S."/>
            <person name="Thomson T."/>
            <person name="Walk T."/>
            <person name="White J."/>
            <person name="Yandava C."/>
            <person name="Izard J."/>
            <person name="Baranova O.V."/>
            <person name="Blanton J.M."/>
            <person name="Tanner A.C."/>
            <person name="Dewhirst F.E."/>
            <person name="Haas B."/>
            <person name="Nusbaum C."/>
            <person name="Birren B."/>
        </authorList>
    </citation>
    <scope>NUCLEOTIDE SEQUENCE [LARGE SCALE GENOMIC DNA]</scope>
    <source>
        <strain evidence="3">1-1 BBBD Race 1</strain>
    </source>
</reference>
<name>A0A180H2F3_PUCT1</name>
<dbReference type="AlphaFoldDB" id="A0A180H2F3"/>
<keyword evidence="5" id="KW-1185">Reference proteome</keyword>
<gene>
    <name evidence="3" type="ORF">PTTG_01834</name>
</gene>
<feature type="compositionally biased region" description="Low complexity" evidence="1">
    <location>
        <begin position="14"/>
        <end position="50"/>
    </location>
</feature>
<keyword evidence="2" id="KW-0472">Membrane</keyword>
<protein>
    <submittedName>
        <fullName evidence="3 4">Uncharacterized protein</fullName>
    </submittedName>
</protein>
<evidence type="ECO:0000313" key="4">
    <source>
        <dbReference type="EnsemblFungi" id="PTTG_01834-t43_1-p1"/>
    </source>
</evidence>
<evidence type="ECO:0000313" key="3">
    <source>
        <dbReference type="EMBL" id="OAV98523.1"/>
    </source>
</evidence>
<reference evidence="4" key="4">
    <citation type="submission" date="2025-05" db="UniProtKB">
        <authorList>
            <consortium name="EnsemblFungi"/>
        </authorList>
    </citation>
    <scope>IDENTIFICATION</scope>
    <source>
        <strain evidence="4">isolate 1-1 / race 1 (BBBD)</strain>
    </source>
</reference>
<proteinExistence type="predicted"/>
<organism evidence="3">
    <name type="scientific">Puccinia triticina (isolate 1-1 / race 1 (BBBD))</name>
    <name type="common">Brown leaf rust fungus</name>
    <dbReference type="NCBI Taxonomy" id="630390"/>
    <lineage>
        <taxon>Eukaryota</taxon>
        <taxon>Fungi</taxon>
        <taxon>Dikarya</taxon>
        <taxon>Basidiomycota</taxon>
        <taxon>Pucciniomycotina</taxon>
        <taxon>Pucciniomycetes</taxon>
        <taxon>Pucciniales</taxon>
        <taxon>Pucciniaceae</taxon>
        <taxon>Puccinia</taxon>
    </lineage>
</organism>
<evidence type="ECO:0000256" key="2">
    <source>
        <dbReference type="SAM" id="Phobius"/>
    </source>
</evidence>
<feature type="region of interest" description="Disordered" evidence="1">
    <location>
        <begin position="1"/>
        <end position="50"/>
    </location>
</feature>
<dbReference type="Proteomes" id="UP000005240">
    <property type="component" value="Unassembled WGS sequence"/>
</dbReference>
<dbReference type="VEuPathDB" id="FungiDB:PTTG_01834"/>
<dbReference type="EnsemblFungi" id="PTTG_01834-t43_1">
    <property type="protein sequence ID" value="PTTG_01834-t43_1-p1"/>
    <property type="gene ID" value="PTTG_01834"/>
</dbReference>
<feature type="transmembrane region" description="Helical" evidence="2">
    <location>
        <begin position="154"/>
        <end position="175"/>
    </location>
</feature>
<dbReference type="EMBL" id="ADAS02000006">
    <property type="protein sequence ID" value="OAV98523.1"/>
    <property type="molecule type" value="Genomic_DNA"/>
</dbReference>
<dbReference type="OrthoDB" id="2498445at2759"/>
<evidence type="ECO:0000256" key="1">
    <source>
        <dbReference type="SAM" id="MobiDB-lite"/>
    </source>
</evidence>
<sequence>MDSSKTPLAPAATPVPKSVSSVQPVSDHPDATVTTSPATPSPVSASVAPQASSSAISSPVSYVQQTYSTNAPAPQPTTAPQPIVIPVGKIEQTVTPSSMALNPLSKVDIIHDVVTITIPTQKMGTNQNMDTMQDATYPQKYQQETGATRALPQMTLIAIAAAIICISILTGISIWTCHKKRTRRRAGTLSLPHVSDSPMPKEISSPEKSIPLQKIELSSPTNSGYTIGTTPHSAFCEEFDFGLPVLSPTHDPKSVHRYHDEVNVSVKGGYASPPTWGGAQLDRIPSCPEHLTFVPRVLLTGNLLPPRAAMAPHSAPLRFSPYGTGAIRSPPEPRSCKMSPAEASTELQKLIEQVDLRIYEDLDMDDSFNDSISSASLESLSALTGDSLPYGGNLSMPNGVPFHLPLPMPRYNYRKVTRLRPSPSIV</sequence>
<evidence type="ECO:0000313" key="5">
    <source>
        <dbReference type="Proteomes" id="UP000005240"/>
    </source>
</evidence>
<keyword evidence="2" id="KW-0812">Transmembrane</keyword>
<reference evidence="4 5" key="3">
    <citation type="journal article" date="2017" name="G3 (Bethesda)">
        <title>Comparative analysis highlights variable genome content of wheat rusts and divergence of the mating loci.</title>
        <authorList>
            <person name="Cuomo C.A."/>
            <person name="Bakkeren G."/>
            <person name="Khalil H.B."/>
            <person name="Panwar V."/>
            <person name="Joly D."/>
            <person name="Linning R."/>
            <person name="Sakthikumar S."/>
            <person name="Song X."/>
            <person name="Adiconis X."/>
            <person name="Fan L."/>
            <person name="Goldberg J.M."/>
            <person name="Levin J.Z."/>
            <person name="Young S."/>
            <person name="Zeng Q."/>
            <person name="Anikster Y."/>
            <person name="Bruce M."/>
            <person name="Wang M."/>
            <person name="Yin C."/>
            <person name="McCallum B."/>
            <person name="Szabo L.J."/>
            <person name="Hulbert S."/>
            <person name="Chen X."/>
            <person name="Fellers J.P."/>
        </authorList>
    </citation>
    <scope>NUCLEOTIDE SEQUENCE</scope>
    <source>
        <strain evidence="4">isolate 1-1 / race 1 (BBBD)</strain>
        <strain evidence="5">Isolate 1-1 / race 1 (BBBD)</strain>
    </source>
</reference>
<accession>A0A180H2F3</accession>
<keyword evidence="2" id="KW-1133">Transmembrane helix</keyword>